<evidence type="ECO:0000256" key="1">
    <source>
        <dbReference type="SAM" id="MobiDB-lite"/>
    </source>
</evidence>
<feature type="transmembrane region" description="Helical" evidence="2">
    <location>
        <begin position="99"/>
        <end position="128"/>
    </location>
</feature>
<evidence type="ECO:0000256" key="2">
    <source>
        <dbReference type="SAM" id="Phobius"/>
    </source>
</evidence>
<dbReference type="OMA" id="ICCTSIA"/>
<organism evidence="3 4">
    <name type="scientific">Chlamydia muridarum</name>
    <dbReference type="NCBI Taxonomy" id="83560"/>
    <lineage>
        <taxon>Bacteria</taxon>
        <taxon>Pseudomonadati</taxon>
        <taxon>Chlamydiota</taxon>
        <taxon>Chlamydiia</taxon>
        <taxon>Chlamydiales</taxon>
        <taxon>Chlamydiaceae</taxon>
        <taxon>Chlamydia/Chlamydophila group</taxon>
        <taxon>Chlamydia</taxon>
    </lineage>
</organism>
<reference evidence="3 4" key="1">
    <citation type="submission" date="2014-02" db="EMBL/GenBank/DDBJ databases">
        <authorList>
            <person name="Chen C."/>
            <person name="Conrad T.A."/>
            <person name="Zhou Z."/>
            <person name="Lai Z."/>
            <person name="Zhong G."/>
        </authorList>
    </citation>
    <scope>NUCLEOTIDE SEQUENCE [LARGE SCALE GENOMIC DNA]</scope>
    <source>
        <strain evidence="3 4">Nigg3-28</strain>
    </source>
</reference>
<gene>
    <name evidence="3" type="ORF">BD36_02725</name>
</gene>
<dbReference type="KEGG" id="cmg:NC81_02555"/>
<dbReference type="Proteomes" id="UP000260363">
    <property type="component" value="Chromosome"/>
</dbReference>
<dbReference type="RefSeq" id="WP_010230628.1">
    <property type="nucleotide sequence ID" value="NZ_CP007217.1"/>
</dbReference>
<protein>
    <submittedName>
        <fullName evidence="3">Membrane protein</fullName>
    </submittedName>
</protein>
<dbReference type="STRING" id="83560.NC80_02540"/>
<keyword evidence="2" id="KW-0472">Membrane</keyword>
<accession>A0A069ZXA2</accession>
<dbReference type="AlphaFoldDB" id="A0A069ZXA2"/>
<dbReference type="PATRIC" id="fig|83560.10.peg.518"/>
<feature type="region of interest" description="Disordered" evidence="1">
    <location>
        <begin position="1"/>
        <end position="33"/>
    </location>
</feature>
<evidence type="ECO:0000313" key="3">
    <source>
        <dbReference type="EMBL" id="AJR10580.1"/>
    </source>
</evidence>
<feature type="transmembrane region" description="Helical" evidence="2">
    <location>
        <begin position="140"/>
        <end position="162"/>
    </location>
</feature>
<dbReference type="GeneID" id="1245864"/>
<sequence length="177" mass="18347">MTYPVSDTSGRAVSSCPTSPSSPKKKGLVSPSAAGIQGGQGVTVWGPADPFFTVPVYPQQLASMQNNLFILQTEVSSLKKKLVQSNQPQGSSLGRGPQFLAACLVATTILAVAVIVLASLGLAGILPFVIVCLAGATNAVWAIVSASIVALICCTSIASIFLTKYDRTTSEKNLYIN</sequence>
<feature type="compositionally biased region" description="Polar residues" evidence="1">
    <location>
        <begin position="1"/>
        <end position="12"/>
    </location>
</feature>
<dbReference type="KEGG" id="cmx:DNC_02560"/>
<name>A0A069ZXA2_CHLMR</name>
<proteinExistence type="predicted"/>
<keyword evidence="2" id="KW-0812">Transmembrane</keyword>
<dbReference type="KEGG" id="cmm:NC80_02540"/>
<keyword evidence="2" id="KW-1133">Transmembrane helix</keyword>
<evidence type="ECO:0000313" key="4">
    <source>
        <dbReference type="Proteomes" id="UP000260363"/>
    </source>
</evidence>
<dbReference type="EMBL" id="CP007217">
    <property type="protein sequence ID" value="AJR10580.1"/>
    <property type="molecule type" value="Genomic_DNA"/>
</dbReference>